<name>I8UH09_9BACL</name>
<evidence type="ECO:0000256" key="2">
    <source>
        <dbReference type="ARBA" id="ARBA00022448"/>
    </source>
</evidence>
<feature type="transmembrane region" description="Helical" evidence="7">
    <location>
        <begin position="312"/>
        <end position="333"/>
    </location>
</feature>
<keyword evidence="4 7" id="KW-0812">Transmembrane</keyword>
<feature type="transmembrane region" description="Helical" evidence="7">
    <location>
        <begin position="75"/>
        <end position="94"/>
    </location>
</feature>
<keyword evidence="6 7" id="KW-0472">Membrane</keyword>
<dbReference type="CDD" id="cd06173">
    <property type="entry name" value="MFS_MefA_like"/>
    <property type="match status" value="1"/>
</dbReference>
<reference evidence="8 9" key="1">
    <citation type="journal article" date="2012" name="J. Bacteriol.">
        <title>Genome of Bacillus macauensis ZFHKF-1, a Long-Chain-Forming Bacterium.</title>
        <authorList>
            <person name="Cai L."/>
            <person name="Zhang T."/>
        </authorList>
    </citation>
    <scope>NUCLEOTIDE SEQUENCE [LARGE SCALE GENOMIC DNA]</scope>
    <source>
        <strain evidence="8 9">ZFHKF-1</strain>
    </source>
</reference>
<dbReference type="Proteomes" id="UP000004080">
    <property type="component" value="Unassembled WGS sequence"/>
</dbReference>
<feature type="transmembrane region" description="Helical" evidence="7">
    <location>
        <begin position="285"/>
        <end position="306"/>
    </location>
</feature>
<comment type="caution">
    <text evidence="8">The sequence shown here is derived from an EMBL/GenBank/DDBJ whole genome shotgun (WGS) entry which is preliminary data.</text>
</comment>
<keyword evidence="2" id="KW-0813">Transport</keyword>
<dbReference type="GO" id="GO:0022857">
    <property type="term" value="F:transmembrane transporter activity"/>
    <property type="evidence" value="ECO:0007669"/>
    <property type="project" value="InterPro"/>
</dbReference>
<dbReference type="EMBL" id="AKKV01000023">
    <property type="protein sequence ID" value="EIT86093.1"/>
    <property type="molecule type" value="Genomic_DNA"/>
</dbReference>
<dbReference type="AlphaFoldDB" id="I8UH09"/>
<feature type="transmembrane region" description="Helical" evidence="7">
    <location>
        <begin position="378"/>
        <end position="396"/>
    </location>
</feature>
<comment type="subcellular location">
    <subcellularLocation>
        <location evidence="1">Cell membrane</location>
        <topology evidence="1">Multi-pass membrane protein</topology>
    </subcellularLocation>
</comment>
<keyword evidence="5 7" id="KW-1133">Transmembrane helix</keyword>
<dbReference type="RefSeq" id="WP_007201542.1">
    <property type="nucleotide sequence ID" value="NZ_AKKV01000023.1"/>
</dbReference>
<dbReference type="PATRIC" id="fig|1196324.3.peg.1479"/>
<evidence type="ECO:0000256" key="6">
    <source>
        <dbReference type="ARBA" id="ARBA00023136"/>
    </source>
</evidence>
<dbReference type="PANTHER" id="PTHR43266:SF10">
    <property type="entry name" value="BACILYSIN EXPORTER BACE-RELATED"/>
    <property type="match status" value="1"/>
</dbReference>
<evidence type="ECO:0000313" key="9">
    <source>
        <dbReference type="Proteomes" id="UP000004080"/>
    </source>
</evidence>
<feature type="transmembrane region" description="Helical" evidence="7">
    <location>
        <begin position="164"/>
        <end position="184"/>
    </location>
</feature>
<evidence type="ECO:0000256" key="5">
    <source>
        <dbReference type="ARBA" id="ARBA00022989"/>
    </source>
</evidence>
<dbReference type="eggNOG" id="COG2814">
    <property type="taxonomic scope" value="Bacteria"/>
</dbReference>
<dbReference type="STRING" id="1196324.A374_07226"/>
<protein>
    <submittedName>
        <fullName evidence="8">Macrolide efflux protein</fullName>
    </submittedName>
</protein>
<keyword evidence="9" id="KW-1185">Reference proteome</keyword>
<evidence type="ECO:0000256" key="3">
    <source>
        <dbReference type="ARBA" id="ARBA00022475"/>
    </source>
</evidence>
<dbReference type="Pfam" id="PF07690">
    <property type="entry name" value="MFS_1"/>
    <property type="match status" value="1"/>
</dbReference>
<feature type="transmembrane region" description="Helical" evidence="7">
    <location>
        <begin position="345"/>
        <end position="366"/>
    </location>
</feature>
<dbReference type="GO" id="GO:0005886">
    <property type="term" value="C:plasma membrane"/>
    <property type="evidence" value="ECO:0007669"/>
    <property type="project" value="UniProtKB-SubCell"/>
</dbReference>
<feature type="transmembrane region" description="Helical" evidence="7">
    <location>
        <begin position="255"/>
        <end position="273"/>
    </location>
</feature>
<gene>
    <name evidence="8" type="ORF">A374_07226</name>
</gene>
<organism evidence="8 9">
    <name type="scientific">Fictibacillus macauensis ZFHKF-1</name>
    <dbReference type="NCBI Taxonomy" id="1196324"/>
    <lineage>
        <taxon>Bacteria</taxon>
        <taxon>Bacillati</taxon>
        <taxon>Bacillota</taxon>
        <taxon>Bacilli</taxon>
        <taxon>Bacillales</taxon>
        <taxon>Fictibacillaceae</taxon>
        <taxon>Fictibacillus</taxon>
    </lineage>
</organism>
<proteinExistence type="predicted"/>
<evidence type="ECO:0000256" key="4">
    <source>
        <dbReference type="ARBA" id="ARBA00022692"/>
    </source>
</evidence>
<evidence type="ECO:0000313" key="8">
    <source>
        <dbReference type="EMBL" id="EIT86093.1"/>
    </source>
</evidence>
<dbReference type="OrthoDB" id="9775268at2"/>
<evidence type="ECO:0000256" key="1">
    <source>
        <dbReference type="ARBA" id="ARBA00004651"/>
    </source>
</evidence>
<dbReference type="SUPFAM" id="SSF103473">
    <property type="entry name" value="MFS general substrate transporter"/>
    <property type="match status" value="1"/>
</dbReference>
<sequence>MIVNSNRSKIKLLIFSDSLSKLGNMAEGIALATFVYTLTQSSLLFGLFLFFRFVPELIVGPYSGYLADKYSRKTITTTVNIVLAVLSLLLIVFIEHYTMILIITTIASFVKTVFKPSFMSSIPFFVSESELPSVNRWFGVFSGVSRVVGSSIAAFVIVSNFIEFIFILNALTYFIFAVVCWISIPTNKRDSSMNSELEKEHLGTYKDALNYLWESKKILGLVIGSTILWGCLALSDTLLVPTLGAARVGGEDVYGFYRIISAIGMIIGSYLSYKWYRLFQSHGKHLIGFYIPIIVMCLFTLLIPFSPFFLGYLFYLIIWIAMDLPSNLLNVELQTVPNKIRGKIIALADAVDGILFSLITLLLPLLTEIYEPGIILKISPIPFIIIIGILLISSLVKNKGRK</sequence>
<dbReference type="InterPro" id="IPR011701">
    <property type="entry name" value="MFS"/>
</dbReference>
<dbReference type="InterPro" id="IPR036259">
    <property type="entry name" value="MFS_trans_sf"/>
</dbReference>
<dbReference type="Gene3D" id="1.20.1250.20">
    <property type="entry name" value="MFS general substrate transporter like domains"/>
    <property type="match status" value="1"/>
</dbReference>
<keyword evidence="3" id="KW-1003">Cell membrane</keyword>
<accession>I8UH09</accession>
<feature type="transmembrane region" description="Helical" evidence="7">
    <location>
        <begin position="218"/>
        <end position="235"/>
    </location>
</feature>
<evidence type="ECO:0000256" key="7">
    <source>
        <dbReference type="SAM" id="Phobius"/>
    </source>
</evidence>
<dbReference type="PANTHER" id="PTHR43266">
    <property type="entry name" value="MACROLIDE-EFFLUX PROTEIN"/>
    <property type="match status" value="1"/>
</dbReference>